<keyword evidence="4" id="KW-1185">Reference proteome</keyword>
<reference evidence="3 4" key="1">
    <citation type="submission" date="2019-02" db="EMBL/GenBank/DDBJ databases">
        <title>Deep-cultivation of Planctomycetes and their phenomic and genomic characterization uncovers novel biology.</title>
        <authorList>
            <person name="Wiegand S."/>
            <person name="Jogler M."/>
            <person name="Boedeker C."/>
            <person name="Pinto D."/>
            <person name="Vollmers J."/>
            <person name="Rivas-Marin E."/>
            <person name="Kohn T."/>
            <person name="Peeters S.H."/>
            <person name="Heuer A."/>
            <person name="Rast P."/>
            <person name="Oberbeckmann S."/>
            <person name="Bunk B."/>
            <person name="Jeske O."/>
            <person name="Meyerdierks A."/>
            <person name="Storesund J.E."/>
            <person name="Kallscheuer N."/>
            <person name="Luecker S."/>
            <person name="Lage O.M."/>
            <person name="Pohl T."/>
            <person name="Merkel B.J."/>
            <person name="Hornburger P."/>
            <person name="Mueller R.-W."/>
            <person name="Bruemmer F."/>
            <person name="Labrenz M."/>
            <person name="Spormann A.M."/>
            <person name="Op den Camp H."/>
            <person name="Overmann J."/>
            <person name="Amann R."/>
            <person name="Jetten M.S.M."/>
            <person name="Mascher T."/>
            <person name="Medema M.H."/>
            <person name="Devos D.P."/>
            <person name="Kaster A.-K."/>
            <person name="Ovreas L."/>
            <person name="Rohde M."/>
            <person name="Galperin M.Y."/>
            <person name="Jogler C."/>
        </authorList>
    </citation>
    <scope>NUCLEOTIDE SEQUENCE [LARGE SCALE GENOMIC DNA]</scope>
    <source>
        <strain evidence="3 4">Mal4</strain>
    </source>
</reference>
<dbReference type="SMART" id="SM00448">
    <property type="entry name" value="REC"/>
    <property type="match status" value="1"/>
</dbReference>
<dbReference type="AlphaFoldDB" id="A0A517Z338"/>
<feature type="domain" description="Response regulatory" evidence="2">
    <location>
        <begin position="3"/>
        <end position="117"/>
    </location>
</feature>
<proteinExistence type="predicted"/>
<evidence type="ECO:0000256" key="1">
    <source>
        <dbReference type="PROSITE-ProRule" id="PRU00169"/>
    </source>
</evidence>
<dbReference type="Pfam" id="PF00072">
    <property type="entry name" value="Response_reg"/>
    <property type="match status" value="1"/>
</dbReference>
<protein>
    <submittedName>
        <fullName evidence="3">Transcriptional regulatory protein ZraR</fullName>
    </submittedName>
</protein>
<evidence type="ECO:0000313" key="3">
    <source>
        <dbReference type="EMBL" id="QDU36881.1"/>
    </source>
</evidence>
<organism evidence="3 4">
    <name type="scientific">Maioricimonas rarisocia</name>
    <dbReference type="NCBI Taxonomy" id="2528026"/>
    <lineage>
        <taxon>Bacteria</taxon>
        <taxon>Pseudomonadati</taxon>
        <taxon>Planctomycetota</taxon>
        <taxon>Planctomycetia</taxon>
        <taxon>Planctomycetales</taxon>
        <taxon>Planctomycetaceae</taxon>
        <taxon>Maioricimonas</taxon>
    </lineage>
</organism>
<dbReference type="RefSeq" id="WP_197444130.1">
    <property type="nucleotide sequence ID" value="NZ_CP036275.1"/>
</dbReference>
<dbReference type="InterPro" id="IPR011006">
    <property type="entry name" value="CheY-like_superfamily"/>
</dbReference>
<dbReference type="EMBL" id="CP036275">
    <property type="protein sequence ID" value="QDU36881.1"/>
    <property type="molecule type" value="Genomic_DNA"/>
</dbReference>
<dbReference type="Proteomes" id="UP000320496">
    <property type="component" value="Chromosome"/>
</dbReference>
<gene>
    <name evidence="3" type="primary">zraR_8</name>
    <name evidence="3" type="ORF">Mal4_11820</name>
</gene>
<evidence type="ECO:0000313" key="4">
    <source>
        <dbReference type="Proteomes" id="UP000320496"/>
    </source>
</evidence>
<dbReference type="GO" id="GO:0000160">
    <property type="term" value="P:phosphorelay signal transduction system"/>
    <property type="evidence" value="ECO:0007669"/>
    <property type="project" value="InterPro"/>
</dbReference>
<comment type="caution">
    <text evidence="1">Lacks conserved residue(s) required for the propagation of feature annotation.</text>
</comment>
<dbReference type="SUPFAM" id="SSF52172">
    <property type="entry name" value="CheY-like"/>
    <property type="match status" value="1"/>
</dbReference>
<dbReference type="PROSITE" id="PS50110">
    <property type="entry name" value="RESPONSE_REGULATORY"/>
    <property type="match status" value="1"/>
</dbReference>
<evidence type="ECO:0000259" key="2">
    <source>
        <dbReference type="PROSITE" id="PS50110"/>
    </source>
</evidence>
<dbReference type="InterPro" id="IPR001789">
    <property type="entry name" value="Sig_transdc_resp-reg_receiver"/>
</dbReference>
<name>A0A517Z338_9PLAN</name>
<dbReference type="KEGG" id="mri:Mal4_11820"/>
<accession>A0A517Z338</accession>
<dbReference type="Gene3D" id="3.40.50.2300">
    <property type="match status" value="1"/>
</dbReference>
<sequence length="202" mass="22423">MRRILLVDSDLTSCNAISRTLSALGYGVDVAYDGDGARILSRQGDYAIGLIGQNLTDTDGVKLFTELRDRQARMLGVLMSKPANLYTVASAIGAGMSKVLTKPVDFNEVLPLLEGESAASAAVHSNGHGNSRPRYDEELIAELPAQAIEEEMADRDLIAVIRSVDYPFAGKDRLEYFDRDTLVRVVHLIRRWCRNRLQRVVW</sequence>